<keyword evidence="2" id="KW-0325">Glycoprotein</keyword>
<protein>
    <recommendedName>
        <fullName evidence="4">Follistatin-like domain-containing protein</fullName>
    </recommendedName>
</protein>
<dbReference type="Pfam" id="PF09289">
    <property type="entry name" value="FOLN"/>
    <property type="match status" value="1"/>
</dbReference>
<dbReference type="SMART" id="SM00274">
    <property type="entry name" value="FOLN"/>
    <property type="match status" value="1"/>
</dbReference>
<dbReference type="EMBL" id="JAPWTK010000005">
    <property type="protein sequence ID" value="KAJ8961545.1"/>
    <property type="molecule type" value="Genomic_DNA"/>
</dbReference>
<dbReference type="Proteomes" id="UP001162162">
    <property type="component" value="Unassembled WGS sequence"/>
</dbReference>
<feature type="non-terminal residue" evidence="5">
    <location>
        <position position="1"/>
    </location>
</feature>
<organism evidence="5 6">
    <name type="scientific">Aromia moschata</name>
    <dbReference type="NCBI Taxonomy" id="1265417"/>
    <lineage>
        <taxon>Eukaryota</taxon>
        <taxon>Metazoa</taxon>
        <taxon>Ecdysozoa</taxon>
        <taxon>Arthropoda</taxon>
        <taxon>Hexapoda</taxon>
        <taxon>Insecta</taxon>
        <taxon>Pterygota</taxon>
        <taxon>Neoptera</taxon>
        <taxon>Endopterygota</taxon>
        <taxon>Coleoptera</taxon>
        <taxon>Polyphaga</taxon>
        <taxon>Cucujiformia</taxon>
        <taxon>Chrysomeloidea</taxon>
        <taxon>Cerambycidae</taxon>
        <taxon>Cerambycinae</taxon>
        <taxon>Callichromatini</taxon>
        <taxon>Aromia</taxon>
    </lineage>
</organism>
<evidence type="ECO:0000256" key="1">
    <source>
        <dbReference type="ARBA" id="ARBA00023157"/>
    </source>
</evidence>
<dbReference type="InterPro" id="IPR015369">
    <property type="entry name" value="Follistatin/Osteonectin_EGF"/>
</dbReference>
<proteinExistence type="predicted"/>
<evidence type="ECO:0000259" key="4">
    <source>
        <dbReference type="SMART" id="SM00274"/>
    </source>
</evidence>
<keyword evidence="3" id="KW-0732">Signal</keyword>
<evidence type="ECO:0000256" key="3">
    <source>
        <dbReference type="SAM" id="SignalP"/>
    </source>
</evidence>
<feature type="chain" id="PRO_5043765289" description="Follistatin-like domain-containing protein" evidence="3">
    <location>
        <begin position="29"/>
        <end position="114"/>
    </location>
</feature>
<evidence type="ECO:0000313" key="5">
    <source>
        <dbReference type="EMBL" id="KAJ8961545.1"/>
    </source>
</evidence>
<evidence type="ECO:0000313" key="6">
    <source>
        <dbReference type="Proteomes" id="UP001162162"/>
    </source>
</evidence>
<dbReference type="InterPro" id="IPR003645">
    <property type="entry name" value="Fol_N"/>
</dbReference>
<feature type="domain" description="Follistatin-like" evidence="4">
    <location>
        <begin position="84"/>
        <end position="108"/>
    </location>
</feature>
<keyword evidence="1" id="KW-1015">Disulfide bond</keyword>
<gene>
    <name evidence="5" type="ORF">NQ318_014797</name>
</gene>
<feature type="signal peptide" evidence="3">
    <location>
        <begin position="1"/>
        <end position="28"/>
    </location>
</feature>
<sequence length="114" mass="12592">QVPVTTRMRFLHLSILIALVLLADGTFSEKIRKHKKYHKTSPKVEESIEISDVESQMMADEAPLAHPQVAGEDMMDSRIPLIDPCLEVHCAAGRVCELDSEGGTPVCLHPKLSC</sequence>
<dbReference type="AlphaFoldDB" id="A0AAV8ZD17"/>
<accession>A0AAV8ZD17</accession>
<name>A0AAV8ZD17_9CUCU</name>
<keyword evidence="6" id="KW-1185">Reference proteome</keyword>
<comment type="caution">
    <text evidence="5">The sequence shown here is derived from an EMBL/GenBank/DDBJ whole genome shotgun (WGS) entry which is preliminary data.</text>
</comment>
<evidence type="ECO:0000256" key="2">
    <source>
        <dbReference type="ARBA" id="ARBA00023180"/>
    </source>
</evidence>
<reference evidence="5" key="1">
    <citation type="journal article" date="2023" name="Insect Mol. Biol.">
        <title>Genome sequencing provides insights into the evolution of gene families encoding plant cell wall-degrading enzymes in longhorned beetles.</title>
        <authorList>
            <person name="Shin N.R."/>
            <person name="Okamura Y."/>
            <person name="Kirsch R."/>
            <person name="Pauchet Y."/>
        </authorList>
    </citation>
    <scope>NUCLEOTIDE SEQUENCE</scope>
    <source>
        <strain evidence="5">AMC_N1</strain>
    </source>
</reference>